<dbReference type="InterPro" id="IPR001891">
    <property type="entry name" value="Malic_OxRdtase"/>
</dbReference>
<dbReference type="PIRSF" id="PIRSF000106">
    <property type="entry name" value="ME"/>
    <property type="match status" value="1"/>
</dbReference>
<dbReference type="InterPro" id="IPR046346">
    <property type="entry name" value="Aminoacid_DH-like_N_sf"/>
</dbReference>
<evidence type="ECO:0000256" key="2">
    <source>
        <dbReference type="ARBA" id="ARBA00008785"/>
    </source>
</evidence>
<evidence type="ECO:0000256" key="1">
    <source>
        <dbReference type="ARBA" id="ARBA00001936"/>
    </source>
</evidence>
<dbReference type="InterPro" id="IPR036291">
    <property type="entry name" value="NAD(P)-bd_dom_sf"/>
</dbReference>
<dbReference type="GO" id="GO:0046872">
    <property type="term" value="F:metal ion binding"/>
    <property type="evidence" value="ECO:0007669"/>
    <property type="project" value="UniProtKB-KW"/>
</dbReference>
<feature type="binding site" evidence="6">
    <location>
        <position position="284"/>
    </location>
    <ligand>
        <name>a divalent metal cation</name>
        <dbReference type="ChEBI" id="CHEBI:60240"/>
    </ligand>
</feature>
<proteinExistence type="inferred from homology"/>
<feature type="active site" description="Proton acceptor" evidence="4">
    <location>
        <position position="188"/>
    </location>
</feature>
<evidence type="ECO:0000256" key="7">
    <source>
        <dbReference type="RuleBase" id="RU003426"/>
    </source>
</evidence>
<dbReference type="GO" id="GO:0009507">
    <property type="term" value="C:chloroplast"/>
    <property type="evidence" value="ECO:0007669"/>
    <property type="project" value="TreeGrafter"/>
</dbReference>
<organism evidence="10 11">
    <name type="scientific">Populus deltoides</name>
    <name type="common">Eastern poplar</name>
    <name type="synonym">Eastern cottonwood</name>
    <dbReference type="NCBI Taxonomy" id="3696"/>
    <lineage>
        <taxon>Eukaryota</taxon>
        <taxon>Viridiplantae</taxon>
        <taxon>Streptophyta</taxon>
        <taxon>Embryophyta</taxon>
        <taxon>Tracheophyta</taxon>
        <taxon>Spermatophyta</taxon>
        <taxon>Magnoliopsida</taxon>
        <taxon>eudicotyledons</taxon>
        <taxon>Gunneridae</taxon>
        <taxon>Pentapetalae</taxon>
        <taxon>rosids</taxon>
        <taxon>fabids</taxon>
        <taxon>Malpighiales</taxon>
        <taxon>Salicaceae</taxon>
        <taxon>Saliceae</taxon>
        <taxon>Populus</taxon>
    </lineage>
</organism>
<feature type="binding site" evidence="5">
    <location>
        <position position="498"/>
    </location>
    <ligand>
        <name>(S)-malate</name>
        <dbReference type="ChEBI" id="CHEBI:15589"/>
    </ligand>
</feature>
<protein>
    <recommendedName>
        <fullName evidence="7">Malic enzyme</fullName>
    </recommendedName>
</protein>
<evidence type="ECO:0000256" key="6">
    <source>
        <dbReference type="PIRSR" id="PIRSR000106-3"/>
    </source>
</evidence>
<dbReference type="Gene3D" id="3.40.50.10380">
    <property type="entry name" value="Malic enzyme, N-terminal domain"/>
    <property type="match status" value="1"/>
</dbReference>
<sequence length="598" mass="66270">MMNGVEKTNGEDVATEEQLITPWTVSVASGYTLLRDPRHNKGLAFTENERDAHYLRGLLPPALMTQELQEKKLMHNLRQYEVPLQRYMAMMDLQERNERLFYKLLIDNVEELLPVVYTPTVGEACQKYGSIFRRPQGLYISLKEKGKILEVLKNWPESNIQVIVVTDGERILGLGDLGCQGMGIPVGKLSLYTALGGLRPSACLPVTIDVGTNNEKLLNDEFYIGLRQRRATGQEYAELLEEFMTAVKKNYGEKVLVQFEDFANHNAFELLEKYSPTHLVFNDDIQGTASVVLAGLLAALKLVGGALADHRFLFLGAGEAGTGIAELIALEISKQTKAPLEETRKKIWLVDSKGLIVSSRKESLQHFKKPWAHDHEPVKGLLDAVKAIKPSVLIGSSGVGKTFTKEVVEAMASINEKPLILALSNPTSQSECTAEEAYTWSKGRAIFASGSPFDPVEYNRKVFVPGQVLTLPIVTGNHSVYQKFTIISGLHLQIIQANNAYIFPGFGLGLIMSGAIRVHDDMLLAASEALAAQVKQEHFDKGLIYPPFSNIRNISANIAAKVAAKAYELGLASRLPRPKDLVKYAESCMYSPVYRSYR</sequence>
<comment type="similarity">
    <text evidence="2 7">Belongs to the malic enzymes family.</text>
</comment>
<feature type="binding site" evidence="6">
    <location>
        <position position="261"/>
    </location>
    <ligand>
        <name>a divalent metal cation</name>
        <dbReference type="ChEBI" id="CHEBI:60240"/>
    </ligand>
</feature>
<dbReference type="FunFam" id="3.40.50.720:FF:001862">
    <property type="entry name" value="Malic enzyme"/>
    <property type="match status" value="1"/>
</dbReference>
<dbReference type="InterPro" id="IPR012301">
    <property type="entry name" value="Malic_N_dom"/>
</dbReference>
<evidence type="ECO:0000313" key="11">
    <source>
        <dbReference type="Proteomes" id="UP000807159"/>
    </source>
</evidence>
<comment type="cofactor">
    <cofactor evidence="6">
        <name>Mg(2+)</name>
        <dbReference type="ChEBI" id="CHEBI:18420"/>
    </cofactor>
    <cofactor evidence="6">
        <name>Mn(2+)</name>
        <dbReference type="ChEBI" id="CHEBI:29035"/>
    </cofactor>
    <text evidence="6">Divalent metal cations. Prefers magnesium or manganese.</text>
</comment>
<feature type="active site" description="Proton donor" evidence="4">
    <location>
        <position position="117"/>
    </location>
</feature>
<feature type="binding site" evidence="5">
    <location>
        <position position="425"/>
    </location>
    <ligand>
        <name>(S)-malate</name>
        <dbReference type="ChEBI" id="CHEBI:15589"/>
    </ligand>
</feature>
<dbReference type="AlphaFoldDB" id="A0A8T2YH18"/>
<feature type="binding site" evidence="6">
    <location>
        <position position="260"/>
    </location>
    <ligand>
        <name>a divalent metal cation</name>
        <dbReference type="ChEBI" id="CHEBI:60240"/>
    </ligand>
</feature>
<dbReference type="GO" id="GO:0051287">
    <property type="term" value="F:NAD binding"/>
    <property type="evidence" value="ECO:0007669"/>
    <property type="project" value="InterPro"/>
</dbReference>
<dbReference type="EMBL" id="JACEGQ020000006">
    <property type="protein sequence ID" value="KAH8504411.1"/>
    <property type="molecule type" value="Genomic_DNA"/>
</dbReference>
<name>A0A8T2YH18_POPDE</name>
<reference evidence="10" key="1">
    <citation type="journal article" date="2021" name="J. Hered.">
        <title>Genome Assembly of Salicaceae Populus deltoides (Eastern Cottonwood) I-69 Based on Nanopore Sequencing and Hi-C Technologies.</title>
        <authorList>
            <person name="Bai S."/>
            <person name="Wu H."/>
            <person name="Zhang J."/>
            <person name="Pan Z."/>
            <person name="Zhao W."/>
            <person name="Li Z."/>
            <person name="Tong C."/>
        </authorList>
    </citation>
    <scope>NUCLEOTIDE SEQUENCE</scope>
    <source>
        <tissue evidence="10">Leaf</tissue>
    </source>
</reference>
<dbReference type="SUPFAM" id="SSF51735">
    <property type="entry name" value="NAD(P)-binding Rossmann-fold domains"/>
    <property type="match status" value="2"/>
</dbReference>
<dbReference type="CDD" id="cd05312">
    <property type="entry name" value="NAD_bind_1_malic_enz"/>
    <property type="match status" value="1"/>
</dbReference>
<feature type="binding site" evidence="5">
    <location>
        <position position="170"/>
    </location>
    <ligand>
        <name>(S)-malate</name>
        <dbReference type="ChEBI" id="CHEBI:15589"/>
    </ligand>
</feature>
<dbReference type="NCBIfam" id="NF010052">
    <property type="entry name" value="PRK13529.1"/>
    <property type="match status" value="1"/>
</dbReference>
<dbReference type="InterPro" id="IPR012302">
    <property type="entry name" value="Malic_NAD-bd"/>
</dbReference>
<keyword evidence="7" id="KW-0560">Oxidoreductase</keyword>
<dbReference type="GO" id="GO:0004473">
    <property type="term" value="F:malate dehydrogenase (decarboxylating) (NADP+) activity"/>
    <property type="evidence" value="ECO:0007669"/>
    <property type="project" value="TreeGrafter"/>
</dbReference>
<dbReference type="Proteomes" id="UP000807159">
    <property type="component" value="Chromosome 6"/>
</dbReference>
<accession>A0A8T2YH18</accession>
<evidence type="ECO:0000313" key="10">
    <source>
        <dbReference type="EMBL" id="KAH8504411.1"/>
    </source>
</evidence>
<evidence type="ECO:0000256" key="4">
    <source>
        <dbReference type="PIRSR" id="PIRSR000106-1"/>
    </source>
</evidence>
<dbReference type="SMART" id="SM00919">
    <property type="entry name" value="Malic_M"/>
    <property type="match status" value="1"/>
</dbReference>
<dbReference type="InterPro" id="IPR015884">
    <property type="entry name" value="Malic_enzyme_CS"/>
</dbReference>
<evidence type="ECO:0000259" key="9">
    <source>
        <dbReference type="SMART" id="SM01274"/>
    </source>
</evidence>
<dbReference type="Pfam" id="PF00390">
    <property type="entry name" value="malic"/>
    <property type="match status" value="1"/>
</dbReference>
<evidence type="ECO:0000256" key="5">
    <source>
        <dbReference type="PIRSR" id="PIRSR000106-2"/>
    </source>
</evidence>
<dbReference type="SMART" id="SM01274">
    <property type="entry name" value="malic"/>
    <property type="match status" value="1"/>
</dbReference>
<dbReference type="Pfam" id="PF03949">
    <property type="entry name" value="Malic_M"/>
    <property type="match status" value="2"/>
</dbReference>
<dbReference type="InterPro" id="IPR037062">
    <property type="entry name" value="Malic_N_dom_sf"/>
</dbReference>
<keyword evidence="11" id="KW-1185">Reference proteome</keyword>
<comment type="caution">
    <text evidence="10">The sequence shown here is derived from an EMBL/GenBank/DDBJ whole genome shotgun (WGS) entry which is preliminary data.</text>
</comment>
<dbReference type="PANTHER" id="PTHR23406:SF64">
    <property type="entry name" value="NADP-DEPENDENT MALIC ENZYME 3"/>
    <property type="match status" value="1"/>
</dbReference>
<keyword evidence="3 6" id="KW-0479">Metal-binding</keyword>
<feature type="domain" description="Malic enzyme NAD-binding" evidence="8">
    <location>
        <begin position="285"/>
        <end position="567"/>
    </location>
</feature>
<evidence type="ECO:0000259" key="8">
    <source>
        <dbReference type="SMART" id="SM00919"/>
    </source>
</evidence>
<dbReference type="PRINTS" id="PR00072">
    <property type="entry name" value="MALOXRDTASE"/>
</dbReference>
<dbReference type="PANTHER" id="PTHR23406">
    <property type="entry name" value="MALIC ENZYME-RELATED"/>
    <property type="match status" value="1"/>
</dbReference>
<dbReference type="SUPFAM" id="SSF53223">
    <property type="entry name" value="Aminoacid dehydrogenase-like, N-terminal domain"/>
    <property type="match status" value="1"/>
</dbReference>
<gene>
    <name evidence="10" type="ORF">H0E87_011894</name>
</gene>
<dbReference type="FunFam" id="3.40.50.10380:FF:000002">
    <property type="entry name" value="Malic enzyme"/>
    <property type="match status" value="1"/>
</dbReference>
<comment type="cofactor">
    <cofactor evidence="1">
        <name>Mn(2+)</name>
        <dbReference type="ChEBI" id="CHEBI:29035"/>
    </cofactor>
</comment>
<dbReference type="Gene3D" id="3.40.50.720">
    <property type="entry name" value="NAD(P)-binding Rossmann-like Domain"/>
    <property type="match status" value="1"/>
</dbReference>
<dbReference type="PROSITE" id="PS00331">
    <property type="entry name" value="MALIC_ENZYMES"/>
    <property type="match status" value="1"/>
</dbReference>
<evidence type="ECO:0000256" key="3">
    <source>
        <dbReference type="ARBA" id="ARBA00022723"/>
    </source>
</evidence>
<dbReference type="GO" id="GO:0006108">
    <property type="term" value="P:malate metabolic process"/>
    <property type="evidence" value="ECO:0007669"/>
    <property type="project" value="TreeGrafter"/>
</dbReference>
<feature type="domain" description="Malic enzyme N-terminal" evidence="9">
    <location>
        <begin position="94"/>
        <end position="275"/>
    </location>
</feature>